<evidence type="ECO:0000256" key="1">
    <source>
        <dbReference type="SAM" id="MobiDB-lite"/>
    </source>
</evidence>
<feature type="chain" id="PRO_5025560940" description="Ig-like domain-containing protein" evidence="3">
    <location>
        <begin position="21"/>
        <end position="771"/>
    </location>
</feature>
<keyword evidence="5" id="KW-1185">Reference proteome</keyword>
<keyword evidence="2" id="KW-0812">Transmembrane</keyword>
<proteinExistence type="predicted"/>
<keyword evidence="2" id="KW-0472">Membrane</keyword>
<feature type="compositionally biased region" description="Basic residues" evidence="1">
    <location>
        <begin position="758"/>
        <end position="771"/>
    </location>
</feature>
<evidence type="ECO:0000256" key="3">
    <source>
        <dbReference type="SAM" id="SignalP"/>
    </source>
</evidence>
<accession>A0A6A6ZYW7</accession>
<evidence type="ECO:0000256" key="2">
    <source>
        <dbReference type="SAM" id="Phobius"/>
    </source>
</evidence>
<protein>
    <recommendedName>
        <fullName evidence="6">Ig-like domain-containing protein</fullName>
    </recommendedName>
</protein>
<evidence type="ECO:0000313" key="5">
    <source>
        <dbReference type="Proteomes" id="UP000799424"/>
    </source>
</evidence>
<dbReference type="AlphaFoldDB" id="A0A6A6ZYW7"/>
<evidence type="ECO:0008006" key="6">
    <source>
        <dbReference type="Google" id="ProtNLM"/>
    </source>
</evidence>
<name>A0A6A6ZYW7_9PLEO</name>
<feature type="transmembrane region" description="Helical" evidence="2">
    <location>
        <begin position="620"/>
        <end position="643"/>
    </location>
</feature>
<keyword evidence="3" id="KW-0732">Signal</keyword>
<dbReference type="Proteomes" id="UP000799424">
    <property type="component" value="Unassembled WGS sequence"/>
</dbReference>
<dbReference type="OrthoDB" id="5381672at2759"/>
<evidence type="ECO:0000313" key="4">
    <source>
        <dbReference type="EMBL" id="KAF2826191.1"/>
    </source>
</evidence>
<feature type="transmembrane region" description="Helical" evidence="2">
    <location>
        <begin position="52"/>
        <end position="77"/>
    </location>
</feature>
<reference evidence="4" key="1">
    <citation type="journal article" date="2020" name="Stud. Mycol.">
        <title>101 Dothideomycetes genomes: a test case for predicting lifestyles and emergence of pathogens.</title>
        <authorList>
            <person name="Haridas S."/>
            <person name="Albert R."/>
            <person name="Binder M."/>
            <person name="Bloem J."/>
            <person name="Labutti K."/>
            <person name="Salamov A."/>
            <person name="Andreopoulos B."/>
            <person name="Baker S."/>
            <person name="Barry K."/>
            <person name="Bills G."/>
            <person name="Bluhm B."/>
            <person name="Cannon C."/>
            <person name="Castanera R."/>
            <person name="Culley D."/>
            <person name="Daum C."/>
            <person name="Ezra D."/>
            <person name="Gonzalez J."/>
            <person name="Henrissat B."/>
            <person name="Kuo A."/>
            <person name="Liang C."/>
            <person name="Lipzen A."/>
            <person name="Lutzoni F."/>
            <person name="Magnuson J."/>
            <person name="Mondo S."/>
            <person name="Nolan M."/>
            <person name="Ohm R."/>
            <person name="Pangilinan J."/>
            <person name="Park H.-J."/>
            <person name="Ramirez L."/>
            <person name="Alfaro M."/>
            <person name="Sun H."/>
            <person name="Tritt A."/>
            <person name="Yoshinaga Y."/>
            <person name="Zwiers L.-H."/>
            <person name="Turgeon B."/>
            <person name="Goodwin S."/>
            <person name="Spatafora J."/>
            <person name="Crous P."/>
            <person name="Grigoriev I."/>
        </authorList>
    </citation>
    <scope>NUCLEOTIDE SEQUENCE</scope>
    <source>
        <strain evidence="4">CBS 113818</strain>
    </source>
</reference>
<gene>
    <name evidence="4" type="ORF">CC86DRAFT_293228</name>
</gene>
<sequence length="771" mass="86041">MLVLYSLLVIVPWILTLILAQRPIGAESYIYQKGFSESNIRIIRNWKVAVDVLNSIAGLITIPFLSALLAQAAVVFCQRGQAEEFLRLPDLFVLSDRGWTHPHAVWASIWSRKKQTVTGTKWTGSFLIPAAWLLIIGALQQPLYQILVPTSSIAVATCDDTLYQYSSKNATHCKGHDSWHSASIPIGQDVEPAQMALIYHNKFIPRLKSDFVSISLDEEQPTLWSDETTEKEWAGSRYFNDPRLGREYRSLRRWLPGYASQDKVLPRFFVAGLEANSTTGVLRQHLMRFNSSVRCSEIDRTSFPTTCPGEGPFSVSLKRANDTTLRVCVPGKIGIFPWTLSRNRQTITEELFLDMWDGDASGTLSSNNDRNISGTVRCETNTTRGYFELGSRRKSTYGPLLDRWPGREEMQHDFNDWVDAYSSSDDFIPSEEDTYAGKYLPDSTSTGVPSAAWRVSGPLTVSAIALFGNSSWVHNAISYAANMTFHDASRRLDRLPWQRICEGMPFTATYDREVGTFPNPAKQCRWAEESISAGFTPTPRDLLDVIHEWIGGFAPSGTKREMTNIEDLLHISLFAANRALLTFYSPNVDGTSGLSSSWRGRTIRSSPGHEVQKPVVSKTALIVLSILIAMQLLGLAYLAYYIYHVPTWTAALDAKAMARIGASLGRQDLLSPVGSVTQNNTDALMHVNGLIGVVERRDVPEESQDWRVSHDASDMEASDLEMRHVSDKGHYVDVKEQSHAVQLGLGAPGVIRSSTKSRGARQRKDKRHGKA</sequence>
<dbReference type="EMBL" id="MU006226">
    <property type="protein sequence ID" value="KAF2826191.1"/>
    <property type="molecule type" value="Genomic_DNA"/>
</dbReference>
<feature type="transmembrane region" description="Helical" evidence="2">
    <location>
        <begin position="122"/>
        <end position="139"/>
    </location>
</feature>
<feature type="region of interest" description="Disordered" evidence="1">
    <location>
        <begin position="743"/>
        <end position="771"/>
    </location>
</feature>
<organism evidence="4 5">
    <name type="scientific">Ophiobolus disseminans</name>
    <dbReference type="NCBI Taxonomy" id="1469910"/>
    <lineage>
        <taxon>Eukaryota</taxon>
        <taxon>Fungi</taxon>
        <taxon>Dikarya</taxon>
        <taxon>Ascomycota</taxon>
        <taxon>Pezizomycotina</taxon>
        <taxon>Dothideomycetes</taxon>
        <taxon>Pleosporomycetidae</taxon>
        <taxon>Pleosporales</taxon>
        <taxon>Pleosporineae</taxon>
        <taxon>Phaeosphaeriaceae</taxon>
        <taxon>Ophiobolus</taxon>
    </lineage>
</organism>
<keyword evidence="2" id="KW-1133">Transmembrane helix</keyword>
<feature type="signal peptide" evidence="3">
    <location>
        <begin position="1"/>
        <end position="20"/>
    </location>
</feature>